<dbReference type="EMBL" id="QSID01000003">
    <property type="protein sequence ID" value="RHC66946.1"/>
    <property type="molecule type" value="Genomic_DNA"/>
</dbReference>
<feature type="transmembrane region" description="Helical" evidence="1">
    <location>
        <begin position="52"/>
        <end position="72"/>
    </location>
</feature>
<keyword evidence="1" id="KW-1133">Transmembrane helix</keyword>
<keyword evidence="3" id="KW-1185">Reference proteome</keyword>
<dbReference type="AlphaFoldDB" id="A0A414B822"/>
<proteinExistence type="predicted"/>
<accession>A0A414B822</accession>
<gene>
    <name evidence="2" type="ORF">DW833_03660</name>
</gene>
<dbReference type="Proteomes" id="UP000284621">
    <property type="component" value="Unassembled WGS sequence"/>
</dbReference>
<comment type="caution">
    <text evidence="2">The sequence shown here is derived from an EMBL/GenBank/DDBJ whole genome shotgun (WGS) entry which is preliminary data.</text>
</comment>
<dbReference type="RefSeq" id="WP_118380600.1">
    <property type="nucleotide sequence ID" value="NZ_CABJFJ010000003.1"/>
</dbReference>
<feature type="transmembrane region" description="Helical" evidence="1">
    <location>
        <begin position="12"/>
        <end position="32"/>
    </location>
</feature>
<protein>
    <recommendedName>
        <fullName evidence="4">DUF4760 domain-containing protein</fullName>
    </recommendedName>
</protein>
<keyword evidence="1" id="KW-0472">Membrane</keyword>
<evidence type="ECO:0000313" key="2">
    <source>
        <dbReference type="EMBL" id="RHC66946.1"/>
    </source>
</evidence>
<name>A0A414B822_9FIRM</name>
<sequence length="218" mass="25636">MPKNKMKSGTFIAMCVVTVLFIVMPLFLQVSVIRNAIAWILSGLRYQEYKSAYLGLVGGLLGSWLAITGAIYTQRKFDREKEEKRAIEEKRAKEIDKENIKEICREMLWSEIRQNDNSLSCDNGNFIKAIMEKNDCYFYNRDSHRITTDNWNFIIDKVISMDLELAIKLMHLYKYYEFMTDFDGSADSAFTKSQLDFSKYKECYQDVVEYLEFPWAND</sequence>
<keyword evidence="1" id="KW-0812">Transmembrane</keyword>
<reference evidence="2 3" key="1">
    <citation type="submission" date="2018-08" db="EMBL/GenBank/DDBJ databases">
        <title>A genome reference for cultivated species of the human gut microbiota.</title>
        <authorList>
            <person name="Zou Y."/>
            <person name="Xue W."/>
            <person name="Luo G."/>
        </authorList>
    </citation>
    <scope>NUCLEOTIDE SEQUENCE [LARGE SCALE GENOMIC DNA]</scope>
    <source>
        <strain evidence="2 3">AM34-3LB</strain>
    </source>
</reference>
<evidence type="ECO:0008006" key="4">
    <source>
        <dbReference type="Google" id="ProtNLM"/>
    </source>
</evidence>
<evidence type="ECO:0000256" key="1">
    <source>
        <dbReference type="SAM" id="Phobius"/>
    </source>
</evidence>
<evidence type="ECO:0000313" key="3">
    <source>
        <dbReference type="Proteomes" id="UP000284621"/>
    </source>
</evidence>
<organism evidence="2 3">
    <name type="scientific">Anaerobutyricum hallii</name>
    <dbReference type="NCBI Taxonomy" id="39488"/>
    <lineage>
        <taxon>Bacteria</taxon>
        <taxon>Bacillati</taxon>
        <taxon>Bacillota</taxon>
        <taxon>Clostridia</taxon>
        <taxon>Lachnospirales</taxon>
        <taxon>Lachnospiraceae</taxon>
        <taxon>Anaerobutyricum</taxon>
    </lineage>
</organism>